<evidence type="ECO:0000256" key="2">
    <source>
        <dbReference type="ARBA" id="ARBA00005254"/>
    </source>
</evidence>
<evidence type="ECO:0000256" key="4">
    <source>
        <dbReference type="ARBA" id="ARBA00023098"/>
    </source>
</evidence>
<proteinExistence type="inferred from homology"/>
<dbReference type="InterPro" id="IPR001753">
    <property type="entry name" value="Enoyl-CoA_hydra/iso"/>
</dbReference>
<evidence type="ECO:0000256" key="3">
    <source>
        <dbReference type="ARBA" id="ARBA00022832"/>
    </source>
</evidence>
<dbReference type="PANTHER" id="PTHR43149">
    <property type="entry name" value="ENOYL-COA HYDRATASE"/>
    <property type="match status" value="1"/>
</dbReference>
<dbReference type="Gene3D" id="1.10.12.10">
    <property type="entry name" value="Lyase 2-enoyl-coa Hydratase, Chain A, domain 2"/>
    <property type="match status" value="1"/>
</dbReference>
<comment type="similarity">
    <text evidence="2">Belongs to the enoyl-CoA hydratase/isomerase family.</text>
</comment>
<keyword evidence="5" id="KW-0413">Isomerase</keyword>
<sequence>MTNPMPAFTALAVRVEDHIAQVHLDRPDKANALNEALWQELRTVMAWADATHEVRVVVLAGHGKHFCSGIDLAMLMGVQQAIKDECPGRTNENLRRAILDLQDCLTSLERCRKPVLAAIHGACVGGGLDLVAAADLRYCSAEAHFSIKEIELGMVADVGTLQRLPKLVAPGLVREWAYTGRKILAEEARACGLVNRVFDTPEALAAGVLELARTIAARSPLSIRGTKEMLNHARDHSVADGLAHIATWNAAMLVSQDIQAAMMASMSRQTPEFRD</sequence>
<organism evidence="6 7">
    <name type="scientific">Geothrix rubra</name>
    <dbReference type="NCBI Taxonomy" id="2927977"/>
    <lineage>
        <taxon>Bacteria</taxon>
        <taxon>Pseudomonadati</taxon>
        <taxon>Acidobacteriota</taxon>
        <taxon>Holophagae</taxon>
        <taxon>Holophagales</taxon>
        <taxon>Holophagaceae</taxon>
        <taxon>Geothrix</taxon>
    </lineage>
</organism>
<gene>
    <name evidence="6" type="ORF">GETHPA_27630</name>
</gene>
<evidence type="ECO:0000313" key="7">
    <source>
        <dbReference type="Proteomes" id="UP001165089"/>
    </source>
</evidence>
<protein>
    <submittedName>
        <fullName evidence="6">Enoyl-CoA hydratase</fullName>
    </submittedName>
</protein>
<evidence type="ECO:0000313" key="6">
    <source>
        <dbReference type="EMBL" id="GLH71230.1"/>
    </source>
</evidence>
<comment type="pathway">
    <text evidence="1">Lipid metabolism; fatty acid beta-oxidation.</text>
</comment>
<dbReference type="InterPro" id="IPR029045">
    <property type="entry name" value="ClpP/crotonase-like_dom_sf"/>
</dbReference>
<name>A0ABQ5Q8S6_9BACT</name>
<dbReference type="Gene3D" id="3.90.226.10">
    <property type="entry name" value="2-enoyl-CoA Hydratase, Chain A, domain 1"/>
    <property type="match status" value="1"/>
</dbReference>
<reference evidence="6 7" key="1">
    <citation type="journal article" date="2023" name="Antonie Van Leeuwenhoek">
        <title>Mesoterricola silvestris gen. nov., sp. nov., Mesoterricola sediminis sp. nov., Geothrix oryzae sp. nov., Geothrix edaphica sp. nov., Geothrix rubra sp. nov., and Geothrix limicola sp. nov., six novel members of Acidobacteriota isolated from soils.</title>
        <authorList>
            <person name="Itoh H."/>
            <person name="Sugisawa Y."/>
            <person name="Mise K."/>
            <person name="Xu Z."/>
            <person name="Kuniyasu M."/>
            <person name="Ushijima N."/>
            <person name="Kawano K."/>
            <person name="Kobayashi E."/>
            <person name="Shiratori Y."/>
            <person name="Masuda Y."/>
            <person name="Senoo K."/>
        </authorList>
    </citation>
    <scope>NUCLEOTIDE SEQUENCE [LARGE SCALE GENOMIC DNA]</scope>
    <source>
        <strain evidence="6 7">Red803</strain>
    </source>
</reference>
<evidence type="ECO:0000256" key="5">
    <source>
        <dbReference type="ARBA" id="ARBA00023235"/>
    </source>
</evidence>
<dbReference type="Pfam" id="PF00378">
    <property type="entry name" value="ECH_1"/>
    <property type="match status" value="1"/>
</dbReference>
<keyword evidence="4" id="KW-0443">Lipid metabolism</keyword>
<dbReference type="CDD" id="cd06558">
    <property type="entry name" value="crotonase-like"/>
    <property type="match status" value="1"/>
</dbReference>
<dbReference type="InterPro" id="IPR045002">
    <property type="entry name" value="Ech1-like"/>
</dbReference>
<dbReference type="NCBIfam" id="NF004794">
    <property type="entry name" value="PRK06142.1"/>
    <property type="match status" value="1"/>
</dbReference>
<evidence type="ECO:0000256" key="1">
    <source>
        <dbReference type="ARBA" id="ARBA00005005"/>
    </source>
</evidence>
<dbReference type="InterPro" id="IPR014748">
    <property type="entry name" value="Enoyl-CoA_hydra_C"/>
</dbReference>
<keyword evidence="7" id="KW-1185">Reference proteome</keyword>
<dbReference type="Proteomes" id="UP001165089">
    <property type="component" value="Unassembled WGS sequence"/>
</dbReference>
<comment type="caution">
    <text evidence="6">The sequence shown here is derived from an EMBL/GenBank/DDBJ whole genome shotgun (WGS) entry which is preliminary data.</text>
</comment>
<dbReference type="PANTHER" id="PTHR43149:SF1">
    <property type="entry name" value="DELTA(3,5)-DELTA(2,4)-DIENOYL-COA ISOMERASE, MITOCHONDRIAL"/>
    <property type="match status" value="1"/>
</dbReference>
<dbReference type="SUPFAM" id="SSF52096">
    <property type="entry name" value="ClpP/crotonase"/>
    <property type="match status" value="1"/>
</dbReference>
<accession>A0ABQ5Q8S6</accession>
<dbReference type="RefSeq" id="WP_285727291.1">
    <property type="nucleotide sequence ID" value="NZ_BSDD01000006.1"/>
</dbReference>
<keyword evidence="3" id="KW-0276">Fatty acid metabolism</keyword>
<dbReference type="EMBL" id="BSDD01000006">
    <property type="protein sequence ID" value="GLH71230.1"/>
    <property type="molecule type" value="Genomic_DNA"/>
</dbReference>